<dbReference type="UniPathway" id="UPA00050">
    <property type="reaction ID" value="UER00461"/>
</dbReference>
<dbReference type="GO" id="GO:0009090">
    <property type="term" value="P:homoserine biosynthetic process"/>
    <property type="evidence" value="ECO:0007669"/>
    <property type="project" value="TreeGrafter"/>
</dbReference>
<evidence type="ECO:0000256" key="10">
    <source>
        <dbReference type="ARBA" id="ARBA00022777"/>
    </source>
</evidence>
<comment type="catalytic activity">
    <reaction evidence="13 15">
        <text>L-aspartate + ATP = 4-phospho-L-aspartate + ADP</text>
        <dbReference type="Rhea" id="RHEA:23776"/>
        <dbReference type="ChEBI" id="CHEBI:29991"/>
        <dbReference type="ChEBI" id="CHEBI:30616"/>
        <dbReference type="ChEBI" id="CHEBI:57535"/>
        <dbReference type="ChEBI" id="CHEBI:456216"/>
        <dbReference type="EC" id="2.7.2.4"/>
    </reaction>
</comment>
<feature type="binding site" evidence="14">
    <location>
        <position position="183"/>
    </location>
    <ligand>
        <name>ATP</name>
        <dbReference type="ChEBI" id="CHEBI:30616"/>
    </ligand>
</feature>
<evidence type="ECO:0000256" key="7">
    <source>
        <dbReference type="ARBA" id="ARBA00022605"/>
    </source>
</evidence>
<dbReference type="InterPro" id="IPR054352">
    <property type="entry name" value="ACT_Aspartokinase"/>
</dbReference>
<keyword evidence="7 16" id="KW-0028">Amino-acid biosynthesis</keyword>
<dbReference type="EMBL" id="QUWV01000041">
    <property type="protein sequence ID" value="RFD20569.1"/>
    <property type="molecule type" value="Genomic_DNA"/>
</dbReference>
<dbReference type="EC" id="2.7.2.4" evidence="5 15"/>
<keyword evidence="11 14" id="KW-0067">ATP-binding</keyword>
<dbReference type="Pfam" id="PF01842">
    <property type="entry name" value="ACT"/>
    <property type="match status" value="1"/>
</dbReference>
<evidence type="ECO:0000256" key="11">
    <source>
        <dbReference type="ARBA" id="ARBA00022840"/>
    </source>
</evidence>
<reference evidence="18 19" key="1">
    <citation type="submission" date="2018-08" db="EMBL/GenBank/DDBJ databases">
        <title>Komagataeibacter sp. AV 382.</title>
        <authorList>
            <person name="Skraban J."/>
            <person name="Trcek J."/>
        </authorList>
    </citation>
    <scope>NUCLEOTIDE SEQUENCE [LARGE SCALE GENOMIC DNA]</scope>
    <source>
        <strain evidence="18 19">AV 382</strain>
    </source>
</reference>
<gene>
    <name evidence="18" type="ORF">DY926_05660</name>
</gene>
<dbReference type="UniPathway" id="UPA00034">
    <property type="reaction ID" value="UER00015"/>
</dbReference>
<dbReference type="GO" id="GO:0009088">
    <property type="term" value="P:threonine biosynthetic process"/>
    <property type="evidence" value="ECO:0007669"/>
    <property type="project" value="UniProtKB-UniPathway"/>
</dbReference>
<proteinExistence type="inferred from homology"/>
<dbReference type="NCBIfam" id="TIGR00656">
    <property type="entry name" value="asp_kin_monofn"/>
    <property type="match status" value="1"/>
</dbReference>
<keyword evidence="10 15" id="KW-0418">Kinase</keyword>
<dbReference type="CDD" id="cd04936">
    <property type="entry name" value="ACT_AKii-LysC-BS-like_2"/>
    <property type="match status" value="1"/>
</dbReference>
<dbReference type="PROSITE" id="PS00324">
    <property type="entry name" value="ASPARTOKINASE"/>
    <property type="match status" value="1"/>
</dbReference>
<evidence type="ECO:0000256" key="13">
    <source>
        <dbReference type="ARBA" id="ARBA00047872"/>
    </source>
</evidence>
<dbReference type="InterPro" id="IPR002912">
    <property type="entry name" value="ACT_dom"/>
</dbReference>
<dbReference type="InterPro" id="IPR041740">
    <property type="entry name" value="AKii-LysC-BS"/>
</dbReference>
<evidence type="ECO:0000256" key="6">
    <source>
        <dbReference type="ARBA" id="ARBA00016273"/>
    </source>
</evidence>
<dbReference type="InterPro" id="IPR001341">
    <property type="entry name" value="Asp_kinase"/>
</dbReference>
<dbReference type="GO" id="GO:0005829">
    <property type="term" value="C:cytosol"/>
    <property type="evidence" value="ECO:0007669"/>
    <property type="project" value="TreeGrafter"/>
</dbReference>
<feature type="domain" description="ACT" evidence="17">
    <location>
        <begin position="276"/>
        <end position="348"/>
    </location>
</feature>
<dbReference type="GO" id="GO:0005524">
    <property type="term" value="F:ATP binding"/>
    <property type="evidence" value="ECO:0007669"/>
    <property type="project" value="UniProtKB-KW"/>
</dbReference>
<sequence length="417" mass="44584">MSPTVPRIVMKFGGTSVADLDRIRAVAEKVRKQVEAGCEVAVVVSAMSGVTNRLVGYCRDLSPRHDEREYDTVVATGEQVTSGLLAIALQNLGIKARSWLGWQIPLRTDDAHGKARIESIDGTALIRSMQAGEVPVCAGFQGIGPDGRITTLGRGGSDTSAVALAAALKADRCDIYTDVDGIYTTDPRIVTKARKLHRITYEEMLELASVGAKVLQTRSVELAMKERVRVQVLSSFNDGPAPAEGHLPGSLVVDEDEIVEQEQVAGIAYSRDEAKLSVRRVPDRPGIAAAVFGPLSDANVNVDMIVQSTGDDGMTNMTFTVSKNDLARAIAALDAHRATIQYGELLTDNDVVKISVVGVGMRSHAGVASTMFRTLAERNINVQVISTSEIKVSVLIAAEYTELAVRALHTAYGLDAA</sequence>
<organism evidence="18 19">
    <name type="scientific">Komagataeibacter melaceti</name>
    <dbReference type="NCBI Taxonomy" id="2766577"/>
    <lineage>
        <taxon>Bacteria</taxon>
        <taxon>Pseudomonadati</taxon>
        <taxon>Pseudomonadota</taxon>
        <taxon>Alphaproteobacteria</taxon>
        <taxon>Acetobacterales</taxon>
        <taxon>Acetobacteraceae</taxon>
        <taxon>Komagataeibacter</taxon>
    </lineage>
</organism>
<comment type="pathway">
    <text evidence="1 16">Amino-acid biosynthesis; L-lysine biosynthesis via DAP pathway; (S)-tetrahydrodipicolinate from L-aspartate: step 1/4.</text>
</comment>
<dbReference type="RefSeq" id="WP_116702468.1">
    <property type="nucleotide sequence ID" value="NZ_QUWV01000041.1"/>
</dbReference>
<dbReference type="OrthoDB" id="9799110at2"/>
<dbReference type="Pfam" id="PF00696">
    <property type="entry name" value="AA_kinase"/>
    <property type="match status" value="1"/>
</dbReference>
<dbReference type="PANTHER" id="PTHR21499:SF3">
    <property type="entry name" value="ASPARTOKINASE"/>
    <property type="match status" value="1"/>
</dbReference>
<dbReference type="Gene3D" id="3.30.2130.10">
    <property type="entry name" value="VC0802-like"/>
    <property type="match status" value="1"/>
</dbReference>
<dbReference type="SUPFAM" id="SSF53633">
    <property type="entry name" value="Carbamate kinase-like"/>
    <property type="match status" value="1"/>
</dbReference>
<evidence type="ECO:0000259" key="17">
    <source>
        <dbReference type="PROSITE" id="PS51671"/>
    </source>
</evidence>
<dbReference type="NCBIfam" id="NF005155">
    <property type="entry name" value="PRK06635.1-4"/>
    <property type="match status" value="1"/>
</dbReference>
<comment type="similarity">
    <text evidence="4 15">Belongs to the aspartokinase family.</text>
</comment>
<protein>
    <recommendedName>
        <fullName evidence="6 15">Aspartokinase</fullName>
        <ecNumber evidence="5 15">2.7.2.4</ecNumber>
    </recommendedName>
</protein>
<dbReference type="SUPFAM" id="SSF55021">
    <property type="entry name" value="ACT-like"/>
    <property type="match status" value="2"/>
</dbReference>
<dbReference type="PIRSF" id="PIRSF000726">
    <property type="entry name" value="Asp_kin"/>
    <property type="match status" value="1"/>
</dbReference>
<evidence type="ECO:0000256" key="8">
    <source>
        <dbReference type="ARBA" id="ARBA00022679"/>
    </source>
</evidence>
<dbReference type="UniPathway" id="UPA00051">
    <property type="reaction ID" value="UER00462"/>
</dbReference>
<dbReference type="InterPro" id="IPR001048">
    <property type="entry name" value="Asp/Glu/Uridylate_kinase"/>
</dbReference>
<evidence type="ECO:0000256" key="1">
    <source>
        <dbReference type="ARBA" id="ARBA00004766"/>
    </source>
</evidence>
<dbReference type="InterPro" id="IPR045865">
    <property type="entry name" value="ACT-like_dom_sf"/>
</dbReference>
<feature type="binding site" evidence="14">
    <location>
        <position position="188"/>
    </location>
    <ligand>
        <name>ATP</name>
        <dbReference type="ChEBI" id="CHEBI:30616"/>
    </ligand>
</feature>
<evidence type="ECO:0000256" key="9">
    <source>
        <dbReference type="ARBA" id="ARBA00022741"/>
    </source>
</evidence>
<dbReference type="GO" id="GO:0009089">
    <property type="term" value="P:lysine biosynthetic process via diaminopimelate"/>
    <property type="evidence" value="ECO:0007669"/>
    <property type="project" value="UniProtKB-UniPathway"/>
</dbReference>
<dbReference type="AlphaFoldDB" id="A0A371Z2D6"/>
<accession>A0A371Z2D6</accession>
<comment type="caution">
    <text evidence="18">The sequence shown here is derived from an EMBL/GenBank/DDBJ whole genome shotgun (WGS) entry which is preliminary data.</text>
</comment>
<dbReference type="GO" id="GO:0004072">
    <property type="term" value="F:aspartate kinase activity"/>
    <property type="evidence" value="ECO:0007669"/>
    <property type="project" value="UniProtKB-EC"/>
</dbReference>
<evidence type="ECO:0000256" key="14">
    <source>
        <dbReference type="PIRSR" id="PIRSR000726-1"/>
    </source>
</evidence>
<feature type="binding site" evidence="14">
    <location>
        <begin position="11"/>
        <end position="14"/>
    </location>
    <ligand>
        <name>ATP</name>
        <dbReference type="ChEBI" id="CHEBI:30616"/>
    </ligand>
</feature>
<evidence type="ECO:0000256" key="5">
    <source>
        <dbReference type="ARBA" id="ARBA00013059"/>
    </source>
</evidence>
<dbReference type="InterPro" id="IPR005260">
    <property type="entry name" value="Asp_kin_monofn"/>
</dbReference>
<comment type="pathway">
    <text evidence="2 16">Amino-acid biosynthesis; L-methionine biosynthesis via de novo pathway; L-homoserine from L-aspartate: step 1/3.</text>
</comment>
<dbReference type="InterPro" id="IPR018042">
    <property type="entry name" value="Aspartate_kinase_CS"/>
</dbReference>
<name>A0A371Z2D6_9PROT</name>
<keyword evidence="8 15" id="KW-0808">Transferase</keyword>
<dbReference type="FunFam" id="3.30.2130.10:FF:000002">
    <property type="entry name" value="Aspartokinase"/>
    <property type="match status" value="1"/>
</dbReference>
<dbReference type="CDD" id="cd04913">
    <property type="entry name" value="ACT_AKii-LysC-BS-like_1"/>
    <property type="match status" value="1"/>
</dbReference>
<dbReference type="NCBIfam" id="NF005154">
    <property type="entry name" value="PRK06635.1-2"/>
    <property type="match status" value="1"/>
</dbReference>
<dbReference type="PROSITE" id="PS51671">
    <property type="entry name" value="ACT"/>
    <property type="match status" value="2"/>
</dbReference>
<feature type="binding site" evidence="14">
    <location>
        <position position="78"/>
    </location>
    <ligand>
        <name>substrate</name>
    </ligand>
</feature>
<keyword evidence="9 14" id="KW-0547">Nucleotide-binding</keyword>
<evidence type="ECO:0000313" key="19">
    <source>
        <dbReference type="Proteomes" id="UP000262371"/>
    </source>
</evidence>
<dbReference type="NCBIfam" id="TIGR00657">
    <property type="entry name" value="asp_kinases"/>
    <property type="match status" value="1"/>
</dbReference>
<evidence type="ECO:0000256" key="15">
    <source>
        <dbReference type="RuleBase" id="RU003448"/>
    </source>
</evidence>
<dbReference type="FunFam" id="3.40.1160.10:FF:000002">
    <property type="entry name" value="Aspartokinase"/>
    <property type="match status" value="1"/>
</dbReference>
<feature type="binding site" evidence="14">
    <location>
        <position position="51"/>
    </location>
    <ligand>
        <name>substrate</name>
    </ligand>
</feature>
<dbReference type="Proteomes" id="UP000262371">
    <property type="component" value="Unassembled WGS sequence"/>
</dbReference>
<evidence type="ECO:0000256" key="16">
    <source>
        <dbReference type="RuleBase" id="RU004249"/>
    </source>
</evidence>
<evidence type="ECO:0000313" key="18">
    <source>
        <dbReference type="EMBL" id="RFD20569.1"/>
    </source>
</evidence>
<feature type="binding site" evidence="14">
    <location>
        <begin position="177"/>
        <end position="178"/>
    </location>
    <ligand>
        <name>ATP</name>
        <dbReference type="ChEBI" id="CHEBI:30616"/>
    </ligand>
</feature>
<evidence type="ECO:0000256" key="4">
    <source>
        <dbReference type="ARBA" id="ARBA00010122"/>
    </source>
</evidence>
<keyword evidence="12" id="KW-0457">Lysine biosynthesis</keyword>
<keyword evidence="19" id="KW-1185">Reference proteome</keyword>
<evidence type="ECO:0000256" key="12">
    <source>
        <dbReference type="ARBA" id="ARBA00023154"/>
    </source>
</evidence>
<evidence type="ECO:0000256" key="2">
    <source>
        <dbReference type="ARBA" id="ARBA00004986"/>
    </source>
</evidence>
<evidence type="ECO:0000256" key="3">
    <source>
        <dbReference type="ARBA" id="ARBA00005139"/>
    </source>
</evidence>
<dbReference type="Pfam" id="PF22468">
    <property type="entry name" value="ACT_9"/>
    <property type="match status" value="1"/>
</dbReference>
<feature type="domain" description="ACT" evidence="17">
    <location>
        <begin position="356"/>
        <end position="417"/>
    </location>
</feature>
<dbReference type="CDD" id="cd04261">
    <property type="entry name" value="AAK_AKii-LysC-BS"/>
    <property type="match status" value="1"/>
</dbReference>
<feature type="binding site" evidence="14">
    <location>
        <begin position="213"/>
        <end position="214"/>
    </location>
    <ligand>
        <name>ATP</name>
        <dbReference type="ChEBI" id="CHEBI:30616"/>
    </ligand>
</feature>
<dbReference type="Gene3D" id="3.40.1160.10">
    <property type="entry name" value="Acetylglutamate kinase-like"/>
    <property type="match status" value="1"/>
</dbReference>
<comment type="pathway">
    <text evidence="3 16">Amino-acid biosynthesis; L-threonine biosynthesis; L-threonine from L-aspartate: step 1/5.</text>
</comment>
<dbReference type="PANTHER" id="PTHR21499">
    <property type="entry name" value="ASPARTATE KINASE"/>
    <property type="match status" value="1"/>
</dbReference>
<dbReference type="InterPro" id="IPR036393">
    <property type="entry name" value="AceGlu_kinase-like_sf"/>
</dbReference>